<organism evidence="1">
    <name type="scientific">Mycobacterium leprae</name>
    <dbReference type="NCBI Taxonomy" id="1769"/>
    <lineage>
        <taxon>Bacteria</taxon>
        <taxon>Bacillati</taxon>
        <taxon>Actinomycetota</taxon>
        <taxon>Actinomycetes</taxon>
        <taxon>Mycobacteriales</taxon>
        <taxon>Mycobacteriaceae</taxon>
        <taxon>Mycobacterium</taxon>
    </lineage>
</organism>
<proteinExistence type="predicted"/>
<sequence length="89" mass="9632">MAIRSLKTKSTRWPQGSQGRIFVEAGPTVDELTALNAIPTIEPIQAYAGPDFADGTSVTTEVATRKLHRTGKLQCAVATSYLDRVDQRG</sequence>
<accession>O07136</accession>
<reference evidence="1" key="1">
    <citation type="journal article" date="1993" name="Mol. Microbiol.">
        <title>Use of an ordered cosmid library to deduce the genomic organization of Mycobacterium leprae.</title>
        <authorList>
            <person name="Eiglmeier K."/>
            <person name="Honore N."/>
            <person name="Woods S.A."/>
            <person name="Caudron B."/>
            <person name="Cole S.T."/>
        </authorList>
    </citation>
    <scope>NUCLEOTIDE SEQUENCE</scope>
    <source>
        <strain evidence="1">TN</strain>
    </source>
</reference>
<dbReference type="AlphaFoldDB" id="O07136"/>
<evidence type="ECO:0000313" key="1">
    <source>
        <dbReference type="EMBL" id="CAA74129.1"/>
    </source>
</evidence>
<dbReference type="EMBL" id="Y13803">
    <property type="protein sequence ID" value="CAA74129.1"/>
    <property type="molecule type" value="Genomic_DNA"/>
</dbReference>
<name>O07136_MYCLR</name>
<protein>
    <submittedName>
        <fullName evidence="1">B1306.04c protein</fullName>
    </submittedName>
</protein>
<reference evidence="1" key="2">
    <citation type="submission" date="1997-06" db="EMBL/GenBank/DDBJ databases">
        <authorList>
            <person name="Cole S.T."/>
        </authorList>
    </citation>
    <scope>NUCLEOTIDE SEQUENCE</scope>
    <source>
        <strain evidence="1">TN</strain>
    </source>
</reference>